<comment type="caution">
    <text evidence="2">The sequence shown here is derived from an EMBL/GenBank/DDBJ whole genome shotgun (WGS) entry which is preliminary data.</text>
</comment>
<evidence type="ECO:0000313" key="3">
    <source>
        <dbReference type="Proteomes" id="UP000439903"/>
    </source>
</evidence>
<keyword evidence="3" id="KW-1185">Reference proteome</keyword>
<accession>A0A8H4A3P4</accession>
<organism evidence="2 3">
    <name type="scientific">Gigaspora margarita</name>
    <dbReference type="NCBI Taxonomy" id="4874"/>
    <lineage>
        <taxon>Eukaryota</taxon>
        <taxon>Fungi</taxon>
        <taxon>Fungi incertae sedis</taxon>
        <taxon>Mucoromycota</taxon>
        <taxon>Glomeromycotina</taxon>
        <taxon>Glomeromycetes</taxon>
        <taxon>Diversisporales</taxon>
        <taxon>Gigasporaceae</taxon>
        <taxon>Gigaspora</taxon>
    </lineage>
</organism>
<protein>
    <recommendedName>
        <fullName evidence="4">LAGLIDADG endonuclease</fullName>
    </recommendedName>
</protein>
<feature type="chain" id="PRO_5034503079" description="LAGLIDADG endonuclease" evidence="1">
    <location>
        <begin position="20"/>
        <end position="141"/>
    </location>
</feature>
<sequence>MYHRLKIFFSIIKIALLEATIFLKSEIETSLEILILSDVILSKIYINSLTSDNKTFRAIPTLSLVGLQYFCFFNRNTDNDAKVVTKILQELLIIEYSFDDEVIDRKPFERFYANWELLYCALHNERKEIGFYKIYGLQNIN</sequence>
<proteinExistence type="predicted"/>
<dbReference type="Proteomes" id="UP000439903">
    <property type="component" value="Unassembled WGS sequence"/>
</dbReference>
<evidence type="ECO:0000256" key="1">
    <source>
        <dbReference type="SAM" id="SignalP"/>
    </source>
</evidence>
<dbReference type="AlphaFoldDB" id="A0A8H4A3P4"/>
<evidence type="ECO:0008006" key="4">
    <source>
        <dbReference type="Google" id="ProtNLM"/>
    </source>
</evidence>
<keyword evidence="1" id="KW-0732">Signal</keyword>
<gene>
    <name evidence="2" type="ORF">F8M41_008359</name>
</gene>
<feature type="signal peptide" evidence="1">
    <location>
        <begin position="1"/>
        <end position="19"/>
    </location>
</feature>
<dbReference type="OrthoDB" id="2312053at2759"/>
<evidence type="ECO:0000313" key="2">
    <source>
        <dbReference type="EMBL" id="KAF0409379.1"/>
    </source>
</evidence>
<reference evidence="2 3" key="1">
    <citation type="journal article" date="2019" name="Environ. Microbiol.">
        <title>At the nexus of three kingdoms: the genome of the mycorrhizal fungus Gigaspora margarita provides insights into plant, endobacterial and fungal interactions.</title>
        <authorList>
            <person name="Venice F."/>
            <person name="Ghignone S."/>
            <person name="Salvioli di Fossalunga A."/>
            <person name="Amselem J."/>
            <person name="Novero M."/>
            <person name="Xianan X."/>
            <person name="Sedzielewska Toro K."/>
            <person name="Morin E."/>
            <person name="Lipzen A."/>
            <person name="Grigoriev I.V."/>
            <person name="Henrissat B."/>
            <person name="Martin F.M."/>
            <person name="Bonfante P."/>
        </authorList>
    </citation>
    <scope>NUCLEOTIDE SEQUENCE [LARGE SCALE GENOMIC DNA]</scope>
    <source>
        <strain evidence="2 3">BEG34</strain>
    </source>
</reference>
<dbReference type="EMBL" id="WTPW01001880">
    <property type="protein sequence ID" value="KAF0409379.1"/>
    <property type="molecule type" value="Genomic_DNA"/>
</dbReference>
<name>A0A8H4A3P4_GIGMA</name>